<dbReference type="Proteomes" id="UP000092154">
    <property type="component" value="Unassembled WGS sequence"/>
</dbReference>
<protein>
    <submittedName>
        <fullName evidence="7">ALDH-like protein</fullName>
    </submittedName>
</protein>
<dbReference type="GO" id="GO:0005737">
    <property type="term" value="C:cytoplasm"/>
    <property type="evidence" value="ECO:0007669"/>
    <property type="project" value="TreeGrafter"/>
</dbReference>
<dbReference type="InterPro" id="IPR012394">
    <property type="entry name" value="Aldehyde_DH_NAD(P)"/>
</dbReference>
<dbReference type="GO" id="GO:0004029">
    <property type="term" value="F:aldehyde dehydrogenase (NAD+) activity"/>
    <property type="evidence" value="ECO:0007669"/>
    <property type="project" value="TreeGrafter"/>
</dbReference>
<dbReference type="STRING" id="1314800.A0A1B7MRG0"/>
<dbReference type="InterPro" id="IPR016163">
    <property type="entry name" value="Ald_DH_C"/>
</dbReference>
<dbReference type="InterPro" id="IPR016161">
    <property type="entry name" value="Ald_DH/histidinol_DH"/>
</dbReference>
<evidence type="ECO:0000313" key="8">
    <source>
        <dbReference type="Proteomes" id="UP000092154"/>
    </source>
</evidence>
<proteinExistence type="inferred from homology"/>
<evidence type="ECO:0000313" key="7">
    <source>
        <dbReference type="EMBL" id="OAX35212.1"/>
    </source>
</evidence>
<feature type="active site" evidence="4">
    <location>
        <position position="255"/>
    </location>
</feature>
<evidence type="ECO:0000256" key="1">
    <source>
        <dbReference type="ARBA" id="ARBA00009986"/>
    </source>
</evidence>
<evidence type="ECO:0000256" key="3">
    <source>
        <dbReference type="ARBA" id="ARBA00023027"/>
    </source>
</evidence>
<dbReference type="CDD" id="cd07135">
    <property type="entry name" value="ALDH_F14-YMR110C"/>
    <property type="match status" value="1"/>
</dbReference>
<dbReference type="AlphaFoldDB" id="A0A1B7MRG0"/>
<dbReference type="PANTHER" id="PTHR43570">
    <property type="entry name" value="ALDEHYDE DEHYDROGENASE"/>
    <property type="match status" value="1"/>
</dbReference>
<evidence type="ECO:0000256" key="2">
    <source>
        <dbReference type="ARBA" id="ARBA00023002"/>
    </source>
</evidence>
<dbReference type="FunFam" id="3.40.309.10:FF:000025">
    <property type="entry name" value="Aldehyde dehydrogenase"/>
    <property type="match status" value="1"/>
</dbReference>
<dbReference type="PROSITE" id="PS00687">
    <property type="entry name" value="ALDEHYDE_DEHYDR_GLU"/>
    <property type="match status" value="1"/>
</dbReference>
<comment type="similarity">
    <text evidence="1 5">Belongs to the aldehyde dehydrogenase family.</text>
</comment>
<dbReference type="EMBL" id="KV448521">
    <property type="protein sequence ID" value="OAX35212.1"/>
    <property type="molecule type" value="Genomic_DNA"/>
</dbReference>
<keyword evidence="3" id="KW-0520">NAD</keyword>
<evidence type="ECO:0000259" key="6">
    <source>
        <dbReference type="Pfam" id="PF00171"/>
    </source>
</evidence>
<dbReference type="PANTHER" id="PTHR43570:SF16">
    <property type="entry name" value="ALDEHYDE DEHYDROGENASE TYPE III, ISOFORM Q"/>
    <property type="match status" value="1"/>
</dbReference>
<accession>A0A1B7MRG0</accession>
<dbReference type="OrthoDB" id="440325at2759"/>
<name>A0A1B7MRG0_9AGAM</name>
<dbReference type="SUPFAM" id="SSF53720">
    <property type="entry name" value="ALDH-like"/>
    <property type="match status" value="1"/>
</dbReference>
<dbReference type="InterPro" id="IPR015590">
    <property type="entry name" value="Aldehyde_DH_dom"/>
</dbReference>
<keyword evidence="8" id="KW-1185">Reference proteome</keyword>
<sequence>MTGDYPKKYFTLTNLQWISFHAVMVMNTITLTDMSSTPPELKFTTLEEIDEVYYTLQKAFLSGKTKPIAFRKVQILQLAYLLKDNYDRFKEAFAIDLGRPPLEASFLELDSTIADCKIAYDRVEKWARTEKAPFSINFFAFRPVIRKEPKGIVLSISPFNYPVWLALGPIIGAIAAGNCVVLKPSELSPAISGLIAELIPKYMDSDVIRVVLGAIPETSKLLEYQWGHVLYTGNGRVARIIGVATAKTLSPTSLELGGKSPVVIDPRCDLKTAARRIMWGKCVNAGQTCIAPDYVLIPRSAEDALVKALKDAHDEFYPSGAISTKDICHIINTAHFHRIKNLLDNTSGTVAFGGQTDESRKFIAPTVVRGVKDGDSLMSEELFGPILPIMPVDNIDAAIAYINAHDHPLALYCFSQDAAFKNKVFDNTQSGSAVANDVLVQCAVDGLPFGGIGPSGSGYHTRKFSFDLFTHLRASLDSPGLIDSILGGRFPPYTAKSEAFLKSSLGSKLPPRPRLSVAGGANGYVLSKKSNTKWMLFLVGLAIVGVGYTRAADINEWARWLKGLIKG</sequence>
<feature type="domain" description="Aldehyde dehydrogenase" evidence="6">
    <location>
        <begin position="45"/>
        <end position="472"/>
    </location>
</feature>
<keyword evidence="2 5" id="KW-0560">Oxidoreductase</keyword>
<dbReference type="Gene3D" id="3.40.309.10">
    <property type="entry name" value="Aldehyde Dehydrogenase, Chain A, domain 2"/>
    <property type="match status" value="1"/>
</dbReference>
<evidence type="ECO:0000256" key="5">
    <source>
        <dbReference type="RuleBase" id="RU003345"/>
    </source>
</evidence>
<evidence type="ECO:0000256" key="4">
    <source>
        <dbReference type="PROSITE-ProRule" id="PRU10007"/>
    </source>
</evidence>
<gene>
    <name evidence="7" type="ORF">K503DRAFT_858757</name>
</gene>
<dbReference type="Gene3D" id="3.40.605.10">
    <property type="entry name" value="Aldehyde Dehydrogenase, Chain A, domain 1"/>
    <property type="match status" value="1"/>
</dbReference>
<reference evidence="7 8" key="1">
    <citation type="submission" date="2016-06" db="EMBL/GenBank/DDBJ databases">
        <title>Comparative genomics of the ectomycorrhizal sister species Rhizopogon vinicolor and Rhizopogon vesiculosus (Basidiomycota: Boletales) reveals a divergence of the mating type B locus.</title>
        <authorList>
            <consortium name="DOE Joint Genome Institute"/>
            <person name="Mujic A.B."/>
            <person name="Kuo A."/>
            <person name="Tritt A."/>
            <person name="Lipzen A."/>
            <person name="Chen C."/>
            <person name="Johnson J."/>
            <person name="Sharma A."/>
            <person name="Barry K."/>
            <person name="Grigoriev I.V."/>
            <person name="Spatafora J.W."/>
        </authorList>
    </citation>
    <scope>NUCLEOTIDE SEQUENCE [LARGE SCALE GENOMIC DNA]</scope>
    <source>
        <strain evidence="7 8">AM-OR11-026</strain>
    </source>
</reference>
<dbReference type="InterPro" id="IPR029510">
    <property type="entry name" value="Ald_DH_CS_GLU"/>
</dbReference>
<dbReference type="InParanoid" id="A0A1B7MRG0"/>
<dbReference type="GO" id="GO:0006081">
    <property type="term" value="P:aldehyde metabolic process"/>
    <property type="evidence" value="ECO:0007669"/>
    <property type="project" value="InterPro"/>
</dbReference>
<organism evidence="7 8">
    <name type="scientific">Rhizopogon vinicolor AM-OR11-026</name>
    <dbReference type="NCBI Taxonomy" id="1314800"/>
    <lineage>
        <taxon>Eukaryota</taxon>
        <taxon>Fungi</taxon>
        <taxon>Dikarya</taxon>
        <taxon>Basidiomycota</taxon>
        <taxon>Agaricomycotina</taxon>
        <taxon>Agaricomycetes</taxon>
        <taxon>Agaricomycetidae</taxon>
        <taxon>Boletales</taxon>
        <taxon>Suillineae</taxon>
        <taxon>Rhizopogonaceae</taxon>
        <taxon>Rhizopogon</taxon>
    </lineage>
</organism>
<dbReference type="InterPro" id="IPR016162">
    <property type="entry name" value="Ald_DH_N"/>
</dbReference>
<dbReference type="Pfam" id="PF00171">
    <property type="entry name" value="Aldedh"/>
    <property type="match status" value="1"/>
</dbReference>